<evidence type="ECO:0000256" key="1">
    <source>
        <dbReference type="SAM" id="Phobius"/>
    </source>
</evidence>
<feature type="transmembrane region" description="Helical" evidence="1">
    <location>
        <begin position="117"/>
        <end position="138"/>
    </location>
</feature>
<reference evidence="2 3" key="1">
    <citation type="journal article" date="2019" name="Sci. Rep.">
        <title>Orb-weaving spider Araneus ventricosus genome elucidates the spidroin gene catalogue.</title>
        <authorList>
            <person name="Kono N."/>
            <person name="Nakamura H."/>
            <person name="Ohtoshi R."/>
            <person name="Moran D.A.P."/>
            <person name="Shinohara A."/>
            <person name="Yoshida Y."/>
            <person name="Fujiwara M."/>
            <person name="Mori M."/>
            <person name="Tomita M."/>
            <person name="Arakawa K."/>
        </authorList>
    </citation>
    <scope>NUCLEOTIDE SEQUENCE [LARGE SCALE GENOMIC DNA]</scope>
</reference>
<keyword evidence="3" id="KW-1185">Reference proteome</keyword>
<protein>
    <submittedName>
        <fullName evidence="2">Uncharacterized protein</fullName>
    </submittedName>
</protein>
<dbReference type="EMBL" id="BGPR01000042">
    <property type="protein sequence ID" value="GBL85180.1"/>
    <property type="molecule type" value="Genomic_DNA"/>
</dbReference>
<feature type="transmembrane region" description="Helical" evidence="1">
    <location>
        <begin position="65"/>
        <end position="86"/>
    </location>
</feature>
<keyword evidence="1" id="KW-1133">Transmembrane helix</keyword>
<feature type="transmembrane region" description="Helical" evidence="1">
    <location>
        <begin position="12"/>
        <end position="30"/>
    </location>
</feature>
<comment type="caution">
    <text evidence="2">The sequence shown here is derived from an EMBL/GenBank/DDBJ whole genome shotgun (WGS) entry which is preliminary data.</text>
</comment>
<gene>
    <name evidence="2" type="ORF">AVEN_222676_1</name>
</gene>
<evidence type="ECO:0000313" key="3">
    <source>
        <dbReference type="Proteomes" id="UP000499080"/>
    </source>
</evidence>
<feature type="transmembrane region" description="Helical" evidence="1">
    <location>
        <begin position="214"/>
        <end position="239"/>
    </location>
</feature>
<keyword evidence="1" id="KW-0812">Transmembrane</keyword>
<dbReference type="AlphaFoldDB" id="A0A4Y2AZ83"/>
<accession>A0A4Y2AZ83</accession>
<evidence type="ECO:0000313" key="2">
    <source>
        <dbReference type="EMBL" id="GBL85180.1"/>
    </source>
</evidence>
<keyword evidence="1" id="KW-0472">Membrane</keyword>
<name>A0A4Y2AZ83_ARAVE</name>
<organism evidence="2 3">
    <name type="scientific">Araneus ventricosus</name>
    <name type="common">Orbweaver spider</name>
    <name type="synonym">Epeira ventricosa</name>
    <dbReference type="NCBI Taxonomy" id="182803"/>
    <lineage>
        <taxon>Eukaryota</taxon>
        <taxon>Metazoa</taxon>
        <taxon>Ecdysozoa</taxon>
        <taxon>Arthropoda</taxon>
        <taxon>Chelicerata</taxon>
        <taxon>Arachnida</taxon>
        <taxon>Araneae</taxon>
        <taxon>Araneomorphae</taxon>
        <taxon>Entelegynae</taxon>
        <taxon>Araneoidea</taxon>
        <taxon>Araneidae</taxon>
        <taxon>Araneus</taxon>
    </lineage>
</organism>
<dbReference type="Proteomes" id="UP000499080">
    <property type="component" value="Unassembled WGS sequence"/>
</dbReference>
<feature type="transmembrane region" description="Helical" evidence="1">
    <location>
        <begin position="187"/>
        <end position="208"/>
    </location>
</feature>
<sequence length="299" mass="34247">MLIKTISNFGDAFIGFAVAGVLPLILYYAVKSKICSIQHILKRYGKFKFFRFNTLLYRQSKSTNFATIIILISTVLASTASTLTLADENQSKLYYSFFINFENDTFGFSVGFCMNQLYLPFLHTFPCIIATMVGVLYYEFSVFLHLFEEILQTKSMPLNGNNMKSEMKIYPLLYEVAHKLQNATSSICFILLCCQLAVMYCFLAVLIRTKTEDFTVHLICEGSLVLTLVPESTIGIVFCSSRITSQYQKMQITLSLLRDKLSLQNNYELETLHVIKFMIEKKFPVMSGLLWGNLHQSLY</sequence>
<proteinExistence type="predicted"/>